<feature type="signal peptide" evidence="2">
    <location>
        <begin position="1"/>
        <end position="17"/>
    </location>
</feature>
<keyword evidence="5" id="KW-1185">Reference proteome</keyword>
<evidence type="ECO:0000313" key="4">
    <source>
        <dbReference type="EMBL" id="KAK3268350.1"/>
    </source>
</evidence>
<dbReference type="InterPro" id="IPR029526">
    <property type="entry name" value="PGBD"/>
</dbReference>
<evidence type="ECO:0000256" key="2">
    <source>
        <dbReference type="SAM" id="SignalP"/>
    </source>
</evidence>
<evidence type="ECO:0000256" key="1">
    <source>
        <dbReference type="SAM" id="MobiDB-lite"/>
    </source>
</evidence>
<evidence type="ECO:0000259" key="3">
    <source>
        <dbReference type="Pfam" id="PF13843"/>
    </source>
</evidence>
<feature type="domain" description="PiggyBac transposable element-derived protein" evidence="3">
    <location>
        <begin position="254"/>
        <end position="555"/>
    </location>
</feature>
<sequence length="621" mass="70613">MQLFALLFVLVSAGASAALTPKDLLKRRVKTPGEVFGRKVKHKTYYGTVVKKDKVRGEPPEQCMTIRYDDGRLCWFPISTLSRWLLAPGQDERPDEDSEDLSDSPDSEEEEEPASNSGEGSAHLLKDYRVSQAFVENKPFSPGAIPFKPSKSTAEYFPPPDKYTPGLSRDLVSRKPPTAELGISYVFEKILGKNYWRTVSAYSVKYARAKKAGTDINAELAEDDRHSRYEGKGKHRPCNEQWVGPNGVLLLHCSLLLMMLNKRAAATDHFSLSTLLRSPISDIYTRDSFSQTLRYFCPYDIDKLEANTGEDYDPYLKYILISETVYVGIHSLLVPPQVASYDEGGKPYTGKGGEGITVHYNPLKPNKRMSMCFMFAAFGIPFACEFYTGQRSNKYNEKKYNSAEEVAYGKTIARFLIRLFRQAFADSEGHGLFMDNLFTSIFLFYLLRTLYKAMAVGTHRANDALPNLSWGPRFERGEYRWATATCDEVPFLYMEYGDNKMVRFLSTAHSSPEANPGKVKSRSQSETRTYEDVFLPQVKLDYYSGTGSCDLADMMESLIRLDYRFRRPHLINYAWHFETAVYSAHRTNRLLYPESYKHNVVAGTECRMRQLTAGAHCAYVT</sequence>
<name>A0AAE0FZA9_9CHLO</name>
<evidence type="ECO:0000313" key="5">
    <source>
        <dbReference type="Proteomes" id="UP001190700"/>
    </source>
</evidence>
<dbReference type="Pfam" id="PF13843">
    <property type="entry name" value="DDE_Tnp_1_7"/>
    <property type="match status" value="1"/>
</dbReference>
<dbReference type="AlphaFoldDB" id="A0AAE0FZA9"/>
<protein>
    <recommendedName>
        <fullName evidence="3">PiggyBac transposable element-derived protein domain-containing protein</fullName>
    </recommendedName>
</protein>
<accession>A0AAE0FZA9</accession>
<gene>
    <name evidence="4" type="ORF">CYMTET_23143</name>
</gene>
<feature type="region of interest" description="Disordered" evidence="1">
    <location>
        <begin position="87"/>
        <end position="122"/>
    </location>
</feature>
<dbReference type="PANTHER" id="PTHR46599">
    <property type="entry name" value="PIGGYBAC TRANSPOSABLE ELEMENT-DERIVED PROTEIN 4"/>
    <property type="match status" value="1"/>
</dbReference>
<proteinExistence type="predicted"/>
<comment type="caution">
    <text evidence="4">The sequence shown here is derived from an EMBL/GenBank/DDBJ whole genome shotgun (WGS) entry which is preliminary data.</text>
</comment>
<dbReference type="PANTHER" id="PTHR46599:SF3">
    <property type="entry name" value="PIGGYBAC TRANSPOSABLE ELEMENT-DERIVED PROTEIN 4"/>
    <property type="match status" value="1"/>
</dbReference>
<feature type="compositionally biased region" description="Acidic residues" evidence="1">
    <location>
        <begin position="93"/>
        <end position="113"/>
    </location>
</feature>
<feature type="chain" id="PRO_5042165536" description="PiggyBac transposable element-derived protein domain-containing protein" evidence="2">
    <location>
        <begin position="18"/>
        <end position="621"/>
    </location>
</feature>
<keyword evidence="2" id="KW-0732">Signal</keyword>
<organism evidence="4 5">
    <name type="scientific">Cymbomonas tetramitiformis</name>
    <dbReference type="NCBI Taxonomy" id="36881"/>
    <lineage>
        <taxon>Eukaryota</taxon>
        <taxon>Viridiplantae</taxon>
        <taxon>Chlorophyta</taxon>
        <taxon>Pyramimonadophyceae</taxon>
        <taxon>Pyramimonadales</taxon>
        <taxon>Pyramimonadaceae</taxon>
        <taxon>Cymbomonas</taxon>
    </lineage>
</organism>
<dbReference type="Proteomes" id="UP001190700">
    <property type="component" value="Unassembled WGS sequence"/>
</dbReference>
<reference evidence="4 5" key="1">
    <citation type="journal article" date="2015" name="Genome Biol. Evol.">
        <title>Comparative Genomics of a Bacterivorous Green Alga Reveals Evolutionary Causalities and Consequences of Phago-Mixotrophic Mode of Nutrition.</title>
        <authorList>
            <person name="Burns J.A."/>
            <person name="Paasch A."/>
            <person name="Narechania A."/>
            <person name="Kim E."/>
        </authorList>
    </citation>
    <scope>NUCLEOTIDE SEQUENCE [LARGE SCALE GENOMIC DNA]</scope>
    <source>
        <strain evidence="4 5">PLY_AMNH</strain>
    </source>
</reference>
<dbReference type="EMBL" id="LGRX02011877">
    <property type="protein sequence ID" value="KAK3268350.1"/>
    <property type="molecule type" value="Genomic_DNA"/>
</dbReference>